<comment type="caution">
    <text evidence="1">The sequence shown here is derived from an EMBL/GenBank/DDBJ whole genome shotgun (WGS) entry which is preliminary data.</text>
</comment>
<evidence type="ECO:0000313" key="1">
    <source>
        <dbReference type="EMBL" id="CAG8594772.1"/>
    </source>
</evidence>
<organism evidence="1 2">
    <name type="scientific">Acaulospora colombiana</name>
    <dbReference type="NCBI Taxonomy" id="27376"/>
    <lineage>
        <taxon>Eukaryota</taxon>
        <taxon>Fungi</taxon>
        <taxon>Fungi incertae sedis</taxon>
        <taxon>Mucoromycota</taxon>
        <taxon>Glomeromycotina</taxon>
        <taxon>Glomeromycetes</taxon>
        <taxon>Diversisporales</taxon>
        <taxon>Acaulosporaceae</taxon>
        <taxon>Acaulospora</taxon>
    </lineage>
</organism>
<dbReference type="EMBL" id="CAJVPT010013325">
    <property type="protein sequence ID" value="CAG8594772.1"/>
    <property type="molecule type" value="Genomic_DNA"/>
</dbReference>
<reference evidence="1" key="1">
    <citation type="submission" date="2021-06" db="EMBL/GenBank/DDBJ databases">
        <authorList>
            <person name="Kallberg Y."/>
            <person name="Tangrot J."/>
            <person name="Rosling A."/>
        </authorList>
    </citation>
    <scope>NUCLEOTIDE SEQUENCE</scope>
    <source>
        <strain evidence="1">CL356</strain>
    </source>
</reference>
<keyword evidence="2" id="KW-1185">Reference proteome</keyword>
<proteinExistence type="predicted"/>
<name>A0ACA9MJ43_9GLOM</name>
<sequence>ETTKWVADIRDLYEAFEADTPQFRRNWWEAAFKTPSYVTNFETPERFFTDWVVPTTNKGVQDRVISKSYVAVQPSNVQEELRKKIDTVLDSHEKVWIDETSGIFEYPYRTTVIAMKKKAN</sequence>
<evidence type="ECO:0000313" key="2">
    <source>
        <dbReference type="Proteomes" id="UP000789525"/>
    </source>
</evidence>
<gene>
    <name evidence="1" type="ORF">ACOLOM_LOCUS6457</name>
</gene>
<protein>
    <submittedName>
        <fullName evidence="1">14023_t:CDS:1</fullName>
    </submittedName>
</protein>
<dbReference type="Proteomes" id="UP000789525">
    <property type="component" value="Unassembled WGS sequence"/>
</dbReference>
<feature type="non-terminal residue" evidence="1">
    <location>
        <position position="1"/>
    </location>
</feature>
<accession>A0ACA9MJ43</accession>